<dbReference type="GeneID" id="88358511"/>
<reference evidence="1 2" key="1">
    <citation type="submission" date="2017-10" db="EMBL/GenBank/DDBJ databases">
        <title>Comparative genomics between pathogenic Norcardia.</title>
        <authorList>
            <person name="Zeng L."/>
        </authorList>
    </citation>
    <scope>NUCLEOTIDE SEQUENCE [LARGE SCALE GENOMIC DNA]</scope>
    <source>
        <strain evidence="1 2">NC_YFY_NT001</strain>
    </source>
</reference>
<dbReference type="RefSeq" id="WP_098694284.1">
    <property type="nucleotide sequence ID" value="NZ_CP023778.1"/>
</dbReference>
<evidence type="ECO:0008006" key="3">
    <source>
        <dbReference type="Google" id="ProtNLM"/>
    </source>
</evidence>
<accession>A0A291RIE3</accession>
<name>A0A291RIE3_9NOCA</name>
<organism evidence="1 2">
    <name type="scientific">Nocardia terpenica</name>
    <dbReference type="NCBI Taxonomy" id="455432"/>
    <lineage>
        <taxon>Bacteria</taxon>
        <taxon>Bacillati</taxon>
        <taxon>Actinomycetota</taxon>
        <taxon>Actinomycetes</taxon>
        <taxon>Mycobacteriales</taxon>
        <taxon>Nocardiaceae</taxon>
        <taxon>Nocardia</taxon>
    </lineage>
</organism>
<dbReference type="KEGG" id="ntp:CRH09_13975"/>
<evidence type="ECO:0000313" key="1">
    <source>
        <dbReference type="EMBL" id="ATL67137.1"/>
    </source>
</evidence>
<evidence type="ECO:0000313" key="2">
    <source>
        <dbReference type="Proteomes" id="UP000221961"/>
    </source>
</evidence>
<dbReference type="AlphaFoldDB" id="A0A291RIE3"/>
<protein>
    <recommendedName>
        <fullName evidence="3">Type II toxin-antitoxin system PemK/MazF family toxin</fullName>
    </recommendedName>
</protein>
<gene>
    <name evidence="1" type="ORF">CRH09_13975</name>
</gene>
<dbReference type="EMBL" id="CP023778">
    <property type="protein sequence ID" value="ATL67137.1"/>
    <property type="molecule type" value="Genomic_DNA"/>
</dbReference>
<dbReference type="Proteomes" id="UP000221961">
    <property type="component" value="Chromosome"/>
</dbReference>
<sequence length="102" mass="11704">MRRGEVWRYCPTLLDGTPFPRRRTVVLVSDPAVIASPYRWLHAVRLADDDPGHILTIHTSHGWADAVHLLRVYRMWLAEQTGELSVDEMESLDTRLRAALSL</sequence>
<proteinExistence type="predicted"/>